<dbReference type="AlphaFoldDB" id="A0A7W7RMG4"/>
<proteinExistence type="predicted"/>
<dbReference type="SUPFAM" id="SSF46785">
    <property type="entry name" value="Winged helix' DNA-binding domain"/>
    <property type="match status" value="1"/>
</dbReference>
<dbReference type="InterPro" id="IPR036388">
    <property type="entry name" value="WH-like_DNA-bd_sf"/>
</dbReference>
<accession>A0A7W7RMG4</accession>
<dbReference type="Pfam" id="PF01638">
    <property type="entry name" value="HxlR"/>
    <property type="match status" value="1"/>
</dbReference>
<dbReference type="PANTHER" id="PTHR33204">
    <property type="entry name" value="TRANSCRIPTIONAL REGULATOR, MARR FAMILY"/>
    <property type="match status" value="1"/>
</dbReference>
<dbReference type="EMBL" id="JACHJT010000001">
    <property type="protein sequence ID" value="MBB4934477.1"/>
    <property type="molecule type" value="Genomic_DNA"/>
</dbReference>
<dbReference type="GO" id="GO:0003677">
    <property type="term" value="F:DNA binding"/>
    <property type="evidence" value="ECO:0007669"/>
    <property type="project" value="UniProtKB-KW"/>
</dbReference>
<evidence type="ECO:0000256" key="1">
    <source>
        <dbReference type="ARBA" id="ARBA00023015"/>
    </source>
</evidence>
<protein>
    <submittedName>
        <fullName evidence="5">DNA-binding HxlR family transcriptional regulator</fullName>
    </submittedName>
</protein>
<dbReference type="RefSeq" id="WP_184582574.1">
    <property type="nucleotide sequence ID" value="NZ_JACHJT010000001.1"/>
</dbReference>
<dbReference type="Gene3D" id="1.10.10.10">
    <property type="entry name" value="Winged helix-like DNA-binding domain superfamily/Winged helix DNA-binding domain"/>
    <property type="match status" value="1"/>
</dbReference>
<dbReference type="Proteomes" id="UP000523007">
    <property type="component" value="Unassembled WGS sequence"/>
</dbReference>
<dbReference type="PANTHER" id="PTHR33204:SF29">
    <property type="entry name" value="TRANSCRIPTIONAL REGULATOR"/>
    <property type="match status" value="1"/>
</dbReference>
<keyword evidence="2 5" id="KW-0238">DNA-binding</keyword>
<keyword evidence="3" id="KW-0804">Transcription</keyword>
<organism evidence="5 6">
    <name type="scientific">Lipingzhangella halophila</name>
    <dbReference type="NCBI Taxonomy" id="1783352"/>
    <lineage>
        <taxon>Bacteria</taxon>
        <taxon>Bacillati</taxon>
        <taxon>Actinomycetota</taxon>
        <taxon>Actinomycetes</taxon>
        <taxon>Streptosporangiales</taxon>
        <taxon>Nocardiopsidaceae</taxon>
        <taxon>Lipingzhangella</taxon>
    </lineage>
</organism>
<evidence type="ECO:0000313" key="5">
    <source>
        <dbReference type="EMBL" id="MBB4934477.1"/>
    </source>
</evidence>
<evidence type="ECO:0000256" key="2">
    <source>
        <dbReference type="ARBA" id="ARBA00023125"/>
    </source>
</evidence>
<comment type="caution">
    <text evidence="5">The sequence shown here is derived from an EMBL/GenBank/DDBJ whole genome shotgun (WGS) entry which is preliminary data.</text>
</comment>
<feature type="domain" description="HTH hxlR-type" evidence="4">
    <location>
        <begin position="10"/>
        <end position="109"/>
    </location>
</feature>
<dbReference type="InterPro" id="IPR036390">
    <property type="entry name" value="WH_DNA-bd_sf"/>
</dbReference>
<evidence type="ECO:0000259" key="4">
    <source>
        <dbReference type="PROSITE" id="PS51118"/>
    </source>
</evidence>
<reference evidence="5 6" key="1">
    <citation type="submission" date="2020-08" db="EMBL/GenBank/DDBJ databases">
        <title>Sequencing the genomes of 1000 actinobacteria strains.</title>
        <authorList>
            <person name="Klenk H.-P."/>
        </authorList>
    </citation>
    <scope>NUCLEOTIDE SEQUENCE [LARGE SCALE GENOMIC DNA]</scope>
    <source>
        <strain evidence="5 6">DSM 102030</strain>
    </source>
</reference>
<dbReference type="PROSITE" id="PS51118">
    <property type="entry name" value="HTH_HXLR"/>
    <property type="match status" value="1"/>
</dbReference>
<gene>
    <name evidence="5" type="ORF">F4561_005297</name>
</gene>
<keyword evidence="6" id="KW-1185">Reference proteome</keyword>
<name>A0A7W7RMG4_9ACTN</name>
<sequence length="117" mass="13437">MTPSPPIYGCPVDAPVEVLGGKWKLPLLFYLLQRPRRTGELRRLLPGISQKMLTQQLRELEADRVITRTVFDQAAPKVIYDVAESERERLQGLLDALCHWGLYWCDKTGARVLAFER</sequence>
<dbReference type="InterPro" id="IPR002577">
    <property type="entry name" value="HTH_HxlR"/>
</dbReference>
<keyword evidence="1" id="KW-0805">Transcription regulation</keyword>
<evidence type="ECO:0000256" key="3">
    <source>
        <dbReference type="ARBA" id="ARBA00023163"/>
    </source>
</evidence>
<evidence type="ECO:0000313" key="6">
    <source>
        <dbReference type="Proteomes" id="UP000523007"/>
    </source>
</evidence>